<dbReference type="STRING" id="45074.Lsan_0341"/>
<organism evidence="1 2">
    <name type="scientific">Legionella santicrucis</name>
    <dbReference type="NCBI Taxonomy" id="45074"/>
    <lineage>
        <taxon>Bacteria</taxon>
        <taxon>Pseudomonadati</taxon>
        <taxon>Pseudomonadota</taxon>
        <taxon>Gammaproteobacteria</taxon>
        <taxon>Legionellales</taxon>
        <taxon>Legionellaceae</taxon>
        <taxon>Legionella</taxon>
    </lineage>
</organism>
<comment type="caution">
    <text evidence="1">The sequence shown here is derived from an EMBL/GenBank/DDBJ whole genome shotgun (WGS) entry which is preliminary data.</text>
</comment>
<dbReference type="EMBL" id="LNYU01000007">
    <property type="protein sequence ID" value="KTD67546.1"/>
    <property type="molecule type" value="Genomic_DNA"/>
</dbReference>
<dbReference type="AlphaFoldDB" id="A0A0W0ZF33"/>
<proteinExistence type="predicted"/>
<accession>A0A0W0ZF33</accession>
<dbReference type="Proteomes" id="UP000054703">
    <property type="component" value="Unassembled WGS sequence"/>
</dbReference>
<protein>
    <submittedName>
        <fullName evidence="1">Uncharacterized protein</fullName>
    </submittedName>
</protein>
<sequence>MLLDNCGKVFVGGFLDEPLDLPQVKRMTQYIQLAQNKYLDNVFELCDGSFAIVGIKQKPTLDFEIVDNRVAPDSKLAEQLRKAMDKRVEEEAPLNLEKNAFSLMAYM</sequence>
<gene>
    <name evidence="1" type="ORF">Lsan_0341</name>
</gene>
<dbReference type="PATRIC" id="fig|45074.5.peg.360"/>
<evidence type="ECO:0000313" key="1">
    <source>
        <dbReference type="EMBL" id="KTD67546.1"/>
    </source>
</evidence>
<name>A0A0W0ZF33_9GAMM</name>
<dbReference type="RefSeq" id="WP_058512823.1">
    <property type="nucleotide sequence ID" value="NZ_CAAAIH010000051.1"/>
</dbReference>
<reference evidence="1 2" key="1">
    <citation type="submission" date="2015-11" db="EMBL/GenBank/DDBJ databases">
        <title>Genomic analysis of 38 Legionella species identifies large and diverse effector repertoires.</title>
        <authorList>
            <person name="Burstein D."/>
            <person name="Amaro F."/>
            <person name="Zusman T."/>
            <person name="Lifshitz Z."/>
            <person name="Cohen O."/>
            <person name="Gilbert J.A."/>
            <person name="Pupko T."/>
            <person name="Shuman H.A."/>
            <person name="Segal G."/>
        </authorList>
    </citation>
    <scope>NUCLEOTIDE SEQUENCE [LARGE SCALE GENOMIC DNA]</scope>
    <source>
        <strain evidence="1 2">SC-63-C7</strain>
    </source>
</reference>
<keyword evidence="2" id="KW-1185">Reference proteome</keyword>
<evidence type="ECO:0000313" key="2">
    <source>
        <dbReference type="Proteomes" id="UP000054703"/>
    </source>
</evidence>